<dbReference type="InterPro" id="IPR050448">
    <property type="entry name" value="OpgB/LTA_synthase_biosynth"/>
</dbReference>
<evidence type="ECO:0000256" key="5">
    <source>
        <dbReference type="ARBA" id="ARBA00022692"/>
    </source>
</evidence>
<feature type="transmembrane region" description="Helical" evidence="9">
    <location>
        <begin position="37"/>
        <end position="56"/>
    </location>
</feature>
<feature type="transmembrane region" description="Helical" evidence="9">
    <location>
        <begin position="63"/>
        <end position="84"/>
    </location>
</feature>
<accession>A0ABV5KIY0</accession>
<keyword evidence="11" id="KW-0808">Transferase</keyword>
<gene>
    <name evidence="11" type="ORF">ACFFSY_04495</name>
</gene>
<evidence type="ECO:0000256" key="6">
    <source>
        <dbReference type="ARBA" id="ARBA00022989"/>
    </source>
</evidence>
<evidence type="ECO:0000256" key="2">
    <source>
        <dbReference type="ARBA" id="ARBA00004936"/>
    </source>
</evidence>
<evidence type="ECO:0000256" key="9">
    <source>
        <dbReference type="SAM" id="Phobius"/>
    </source>
</evidence>
<feature type="transmembrane region" description="Helical" evidence="9">
    <location>
        <begin position="154"/>
        <end position="171"/>
    </location>
</feature>
<dbReference type="Gene3D" id="3.30.1120.170">
    <property type="match status" value="1"/>
</dbReference>
<evidence type="ECO:0000259" key="10">
    <source>
        <dbReference type="Pfam" id="PF00884"/>
    </source>
</evidence>
<keyword evidence="5 9" id="KW-0812">Transmembrane</keyword>
<dbReference type="InterPro" id="IPR012160">
    <property type="entry name" value="LtaS-like"/>
</dbReference>
<sequence length="623" mass="70872">MPQLMRLGNRRILLFTLILVLKGALAWFVVFEDGPSWLTLWTEIPFFWVVFCLIEWFAKKRKLLYYTLANLLFTLLYFTVLMYYKYYGIIVTYHAITQAGKVTQVGDSTYSLMDPYYLLIFVDIIVLGFVLYWIRRNSARSDKPFTVKPIARPVLGGMFVLSVVLCIFNVWPNRASMNENKKAEEMGILNYEVYTIFADSTDDSEPAPMSEITQEKIDGLKGIEKVAAPVQFGAAKGKNLIIVQMESVQNFLIDLKIDGQEVMPNLSKLARENFHYDNFYTMVGQGTTSDAEYVVNTSLYIPKHGAATEDYVKHELPSLPKLLTANGYDTATFHTNDVSFWNRTELYPALGWGRYYDKSFYGDEDHIAFGASDEVLFAKTVPTLKEMDAADKPFYAQVISMSAHHPFHLPEEKYKMQLPERFEGTLVGDYIRSQNYADWAFGKFLEDLKTSGLWDDSVIMFYGDHQGVSLYALDGKEEELMEEVMGREYGYTDMFNIPFILHAPGVTYPAKQSMTGGQVDILPTAANLLGISLGDQIHFGQDLLNTQSNIVPMRHFLPTGTFINDKAMFLPGISFDDGTSYDVWDNSVKTDVATKEQSDRALALLHLSDSFVEQLPLREGIQE</sequence>
<keyword evidence="7 8" id="KW-0472">Membrane</keyword>
<feature type="transmembrane region" description="Helical" evidence="9">
    <location>
        <begin position="12"/>
        <end position="31"/>
    </location>
</feature>
<dbReference type="InterPro" id="IPR017850">
    <property type="entry name" value="Alkaline_phosphatase_core_sf"/>
</dbReference>
<dbReference type="Proteomes" id="UP001589747">
    <property type="component" value="Unassembled WGS sequence"/>
</dbReference>
<evidence type="ECO:0000313" key="12">
    <source>
        <dbReference type="Proteomes" id="UP001589747"/>
    </source>
</evidence>
<evidence type="ECO:0000256" key="4">
    <source>
        <dbReference type="ARBA" id="ARBA00022475"/>
    </source>
</evidence>
<name>A0ABV5KIY0_9BACL</name>
<dbReference type="GO" id="GO:0016740">
    <property type="term" value="F:transferase activity"/>
    <property type="evidence" value="ECO:0007669"/>
    <property type="project" value="UniProtKB-KW"/>
</dbReference>
<keyword evidence="4 8" id="KW-1003">Cell membrane</keyword>
<keyword evidence="6 9" id="KW-1133">Transmembrane helix</keyword>
<keyword evidence="12" id="KW-1185">Reference proteome</keyword>
<reference evidence="11 12" key="1">
    <citation type="submission" date="2024-09" db="EMBL/GenBank/DDBJ databases">
        <authorList>
            <person name="Sun Q."/>
            <person name="Mori K."/>
        </authorList>
    </citation>
    <scope>NUCLEOTIDE SEQUENCE [LARGE SCALE GENOMIC DNA]</scope>
    <source>
        <strain evidence="11 12">TISTR 2452</strain>
    </source>
</reference>
<dbReference type="PANTHER" id="PTHR47371:SF3">
    <property type="entry name" value="PHOSPHOGLYCEROL TRANSFERASE I"/>
    <property type="match status" value="1"/>
</dbReference>
<dbReference type="EC" id="2.7.8.-" evidence="11"/>
<comment type="pathway">
    <text evidence="2">Cell wall biogenesis; lipoteichoic acid biosynthesis.</text>
</comment>
<comment type="caution">
    <text evidence="11">The sequence shown here is derived from an EMBL/GenBank/DDBJ whole genome shotgun (WGS) entry which is preliminary data.</text>
</comment>
<evidence type="ECO:0000256" key="7">
    <source>
        <dbReference type="ARBA" id="ARBA00023136"/>
    </source>
</evidence>
<dbReference type="PANTHER" id="PTHR47371">
    <property type="entry name" value="LIPOTEICHOIC ACID SYNTHASE"/>
    <property type="match status" value="1"/>
</dbReference>
<evidence type="ECO:0000313" key="11">
    <source>
        <dbReference type="EMBL" id="MFB9325176.1"/>
    </source>
</evidence>
<proteinExistence type="inferred from homology"/>
<dbReference type="EMBL" id="JBHMDO010000009">
    <property type="protein sequence ID" value="MFB9325176.1"/>
    <property type="molecule type" value="Genomic_DNA"/>
</dbReference>
<organism evidence="11 12">
    <name type="scientific">Paenibacillus aurantiacus</name>
    <dbReference type="NCBI Taxonomy" id="1936118"/>
    <lineage>
        <taxon>Bacteria</taxon>
        <taxon>Bacillati</taxon>
        <taxon>Bacillota</taxon>
        <taxon>Bacilli</taxon>
        <taxon>Bacillales</taxon>
        <taxon>Paenibacillaceae</taxon>
        <taxon>Paenibacillus</taxon>
    </lineage>
</organism>
<dbReference type="PIRSF" id="PIRSF005091">
    <property type="entry name" value="Mmb_sulf_HI1246"/>
    <property type="match status" value="1"/>
</dbReference>
<protein>
    <submittedName>
        <fullName evidence="11">LTA synthase family protein</fullName>
        <ecNumber evidence="11">2.7.8.-</ecNumber>
    </submittedName>
</protein>
<dbReference type="Pfam" id="PF00884">
    <property type="entry name" value="Sulfatase"/>
    <property type="match status" value="1"/>
</dbReference>
<evidence type="ECO:0000256" key="8">
    <source>
        <dbReference type="PIRNR" id="PIRNR005091"/>
    </source>
</evidence>
<comment type="subcellular location">
    <subcellularLocation>
        <location evidence="1">Cell membrane</location>
        <topology evidence="1">Multi-pass membrane protein</topology>
    </subcellularLocation>
</comment>
<feature type="transmembrane region" description="Helical" evidence="9">
    <location>
        <begin position="116"/>
        <end position="134"/>
    </location>
</feature>
<dbReference type="InterPro" id="IPR000917">
    <property type="entry name" value="Sulfatase_N"/>
</dbReference>
<evidence type="ECO:0000256" key="3">
    <source>
        <dbReference type="ARBA" id="ARBA00009983"/>
    </source>
</evidence>
<dbReference type="CDD" id="cd16015">
    <property type="entry name" value="LTA_synthase"/>
    <property type="match status" value="1"/>
</dbReference>
<feature type="domain" description="Sulfatase N-terminal" evidence="10">
    <location>
        <begin position="238"/>
        <end position="531"/>
    </location>
</feature>
<dbReference type="RefSeq" id="WP_377490508.1">
    <property type="nucleotide sequence ID" value="NZ_JBHMDO010000009.1"/>
</dbReference>
<dbReference type="SUPFAM" id="SSF53649">
    <property type="entry name" value="Alkaline phosphatase-like"/>
    <property type="match status" value="1"/>
</dbReference>
<evidence type="ECO:0000256" key="1">
    <source>
        <dbReference type="ARBA" id="ARBA00004651"/>
    </source>
</evidence>
<comment type="similarity">
    <text evidence="3 8">Belongs to the LTA synthase family.</text>
</comment>
<dbReference type="Gene3D" id="3.40.720.10">
    <property type="entry name" value="Alkaline Phosphatase, subunit A"/>
    <property type="match status" value="1"/>
</dbReference>